<dbReference type="FunFam" id="1.10.10.820:FF:000001">
    <property type="entry name" value="Myosin heavy chain"/>
    <property type="match status" value="1"/>
</dbReference>
<dbReference type="FunFam" id="1.20.58.530:FF:000005">
    <property type="entry name" value="unconventional myosin-IXa isoform X1"/>
    <property type="match status" value="1"/>
</dbReference>
<dbReference type="GO" id="GO:0005524">
    <property type="term" value="F:ATP binding"/>
    <property type="evidence" value="ECO:0007669"/>
    <property type="project" value="UniProtKB-UniRule"/>
</dbReference>
<keyword evidence="19" id="KW-1185">Reference proteome</keyword>
<dbReference type="SMART" id="SM00015">
    <property type="entry name" value="IQ"/>
    <property type="match status" value="2"/>
</dbReference>
<dbReference type="PROSITE" id="PS51456">
    <property type="entry name" value="MYOSIN_MOTOR"/>
    <property type="match status" value="1"/>
</dbReference>
<dbReference type="SUPFAM" id="SSF52540">
    <property type="entry name" value="P-loop containing nucleoside triphosphate hydrolases"/>
    <property type="match status" value="1"/>
</dbReference>
<dbReference type="Pfam" id="PF00620">
    <property type="entry name" value="RhoGAP"/>
    <property type="match status" value="1"/>
</dbReference>
<dbReference type="InterPro" id="IPR046349">
    <property type="entry name" value="C1-like_sf"/>
</dbReference>
<evidence type="ECO:0000259" key="15">
    <source>
        <dbReference type="PROSITE" id="PS50081"/>
    </source>
</evidence>
<dbReference type="InterPro" id="IPR036023">
    <property type="entry name" value="MYSc_Myo9"/>
</dbReference>
<feature type="domain" description="Rho-GAP" evidence="16">
    <location>
        <begin position="1290"/>
        <end position="1479"/>
    </location>
</feature>
<dbReference type="PROSITE" id="PS00479">
    <property type="entry name" value="ZF_DAG_PE_1"/>
    <property type="match status" value="1"/>
</dbReference>
<dbReference type="Gene3D" id="1.20.120.720">
    <property type="entry name" value="Myosin VI head, motor domain, U50 subdomain"/>
    <property type="match status" value="1"/>
</dbReference>
<dbReference type="GO" id="GO:0035556">
    <property type="term" value="P:intracellular signal transduction"/>
    <property type="evidence" value="ECO:0007669"/>
    <property type="project" value="InterPro"/>
</dbReference>
<evidence type="ECO:0000256" key="12">
    <source>
        <dbReference type="PROSITE-ProRule" id="PRU00782"/>
    </source>
</evidence>
<dbReference type="InterPro" id="IPR000048">
    <property type="entry name" value="IQ_motif_EF-hand-BS"/>
</dbReference>
<evidence type="ECO:0000313" key="18">
    <source>
        <dbReference type="EMBL" id="VDK67388.1"/>
    </source>
</evidence>
<dbReference type="Gene3D" id="1.20.5.190">
    <property type="match status" value="1"/>
</dbReference>
<evidence type="ECO:0000256" key="10">
    <source>
        <dbReference type="ARBA" id="ARBA00023175"/>
    </source>
</evidence>
<name>A0A3P6TN07_ONCOC</name>
<comment type="similarity">
    <text evidence="2 12">Belongs to the TRAFAC class myosin-kinesin ATPase superfamily. Myosin family.</text>
</comment>
<dbReference type="GO" id="GO:0000146">
    <property type="term" value="F:microfilament motor activity"/>
    <property type="evidence" value="ECO:0007669"/>
    <property type="project" value="InterPro"/>
</dbReference>
<dbReference type="Gene3D" id="1.10.10.820">
    <property type="match status" value="1"/>
</dbReference>
<dbReference type="InterPro" id="IPR002219">
    <property type="entry name" value="PKC_DAG/PE"/>
</dbReference>
<reference evidence="18 19" key="1">
    <citation type="submission" date="2018-08" db="EMBL/GenBank/DDBJ databases">
        <authorList>
            <person name="Laetsch R D."/>
            <person name="Stevens L."/>
            <person name="Kumar S."/>
            <person name="Blaxter L. M."/>
        </authorList>
    </citation>
    <scope>NUCLEOTIDE SEQUENCE [LARGE SCALE GENOMIC DNA]</scope>
</reference>
<sequence>HKDSVQASSGMHFGSTTTSSAIDSFLAKFLAQPPEREYPDLCMLPELTEQTLLDNLKNRFVNGQIYTYIGKSFWPILLAVNPFNFFPIYNPKYARLYSQRRQISSMPPHIFAIANITYHNMLRIKKNQCIVISGESGSGKTESTNFLLHHLTTLSQKGSTTGSSVEQTLLSAGPVLEAFGNAVTVQNNNSSRFGKFLRVNYRENGMVSGANVEIYLLEKSRIISQAADERNYHVFYYLLHGASDEERERHYLMQPINYSYLNQNSCYVSEGINESYEYQRLKYAMDSVGFSQQSQQNIFAVISAVLLLGNIQYAKRSGYHSDESVFIDNEEILEPISSLLHIKASNLQQALSMRRTVMKNDVVVSQYNLSEAKDTRDAMAKCLYNALFHWIVLRINQALLKKERLMSKPGYYIGILDIFGFEDIGGLWNSFEQLCINYANEHLQAYFNQHIFQFEQEEYLKEGITWTNIEYTDNTECVQLFQSKPYGILRLIDEESNINNGTDESMLDKLNHFLKNNEYYEVPQKREPAFTVAHYAGKVKYQIKGFREKNKDLMRQEVLMTIKKSKSAFVRALVGNDPVAVFRWSTLRATFRAVNAFCHAGKIGKKKENIKQSNVTEASKPMLRGTGSDTHLNAFLRGDIALEMVPPFCDTSFFTTIVSHARKQPNAQVEDCHTALKSLQVVQALTEKKNIAGKLPSVGKQFQYSLSRLMKTLSQATPYFIRCIKSNNEKIPNYFDDNIILRQLRYTGMLETVRIRRAGYSVRIEYEDFVKQYRVLLPKGHESTEEDVKEFITQHALIDNNEVQFGITKAAIRGMIFRNRLREMDNAALIIQRNWKRFKVEQKYLQIRRTIIALQAHFRGAYARKQFEEMKKQNDPNNRTPNFTITKVVRKMKLASFNLNDPESLAQFAGSDEDEEALSEASTSNLDEEEDELEDGEFKKVNLETELDATFILEDKKLKLIDAPIFKRRISSASTGTTKKMKLFRRAASTETDRISIQEQMSPNSKSKSKKLGFKQAKKHLKAFLSRRSESVVSVAGSRDSPSSLVEATKASSSTPMKHNLKISRVHRSEICALCNKNFTGILIKGNKCTECKLSFHKECSSFASVIPCQPVLVHPEETVRKESKSSWPLKSSFQPLVLQPIKSFSLQKTKQQTDPSCIIIGNEDDLRQFNVFIFKKLMKLENNKKKRDTQIDAIFKKTFKEFHMEIIGSEAVIGENKTTLKYHDLITIFEGSLTKVSAQEQVTFPTTLGVNAFRGFLNEFLNEQIKNKKSSKKSNVLENSQSGGRFFGANLSSLMDDQETVPIVLDKLFMVIELKALFVEGIYRKSAAIGQTRNVRRKIENAEFETLSFDDVPIHVITTLIKAFFRELPEPLITYDLYENFLNASEVEDIAERIRCLSVVVELLPKCNRSVLDRLLYHLARVANQESVNKMGASNLALIFAPCILRTNQTMRAQDQLRDVERQAICVQTLIEEKLRQFHSTLTEIVSLETATEKIVENLRLIDEHRDSIEKEMQTPNEKLETARQLFVEQLEFLDNEKEKLIQELPPMAPVASLEDLSSDECNISPLLIETVSQEEYALDFNVPPVFNTLKNVTKSRSRGPPRRPPSQQHRRSMFEKHFPVKFS</sequence>
<keyword evidence="10 12" id="KW-0505">Motor protein</keyword>
<evidence type="ECO:0000256" key="1">
    <source>
        <dbReference type="ARBA" id="ARBA00004496"/>
    </source>
</evidence>
<dbReference type="Gene3D" id="6.20.240.20">
    <property type="match status" value="1"/>
</dbReference>
<evidence type="ECO:0000256" key="11">
    <source>
        <dbReference type="ARBA" id="ARBA00023203"/>
    </source>
</evidence>
<dbReference type="GO" id="GO:0051015">
    <property type="term" value="F:actin filament binding"/>
    <property type="evidence" value="ECO:0007669"/>
    <property type="project" value="TreeGrafter"/>
</dbReference>
<dbReference type="SMART" id="SM00324">
    <property type="entry name" value="RhoGAP"/>
    <property type="match status" value="1"/>
</dbReference>
<dbReference type="PROSITE" id="PS50081">
    <property type="entry name" value="ZF_DAG_PE_2"/>
    <property type="match status" value="1"/>
</dbReference>
<dbReference type="PRINTS" id="PR00193">
    <property type="entry name" value="MYOSINHEAVY"/>
</dbReference>
<dbReference type="PROSITE" id="PS50238">
    <property type="entry name" value="RHOGAP"/>
    <property type="match status" value="1"/>
</dbReference>
<dbReference type="Gene3D" id="3.40.850.10">
    <property type="entry name" value="Kinesin motor domain"/>
    <property type="match status" value="2"/>
</dbReference>
<evidence type="ECO:0000313" key="19">
    <source>
        <dbReference type="Proteomes" id="UP000271087"/>
    </source>
</evidence>
<dbReference type="InterPro" id="IPR000198">
    <property type="entry name" value="RhoGAP_dom"/>
</dbReference>
<feature type="coiled-coil region" evidence="13">
    <location>
        <begin position="1518"/>
        <end position="1545"/>
    </location>
</feature>
<dbReference type="InterPro" id="IPR001609">
    <property type="entry name" value="Myosin_head_motor_dom-like"/>
</dbReference>
<feature type="region of interest" description="Disordered" evidence="14">
    <location>
        <begin position="1593"/>
        <end position="1614"/>
    </location>
</feature>
<dbReference type="SUPFAM" id="SSF48350">
    <property type="entry name" value="GTPase activation domain, GAP"/>
    <property type="match status" value="1"/>
</dbReference>
<comment type="subcellular location">
    <subcellularLocation>
        <location evidence="1">Cytoplasm</location>
    </subcellularLocation>
</comment>
<evidence type="ECO:0000256" key="5">
    <source>
        <dbReference type="ARBA" id="ARBA00022741"/>
    </source>
</evidence>
<evidence type="ECO:0000256" key="14">
    <source>
        <dbReference type="SAM" id="MobiDB-lite"/>
    </source>
</evidence>
<keyword evidence="4" id="KW-0479">Metal-binding</keyword>
<dbReference type="GO" id="GO:0005737">
    <property type="term" value="C:cytoplasm"/>
    <property type="evidence" value="ECO:0007669"/>
    <property type="project" value="UniProtKB-SubCell"/>
</dbReference>
<dbReference type="PANTHER" id="PTHR46184">
    <property type="entry name" value="UNCONVENTIONAL MYOSIN-IXB-LIKE PROTEIN"/>
    <property type="match status" value="1"/>
</dbReference>
<evidence type="ECO:0000256" key="8">
    <source>
        <dbReference type="ARBA" id="ARBA00023054"/>
    </source>
</evidence>
<keyword evidence="9 12" id="KW-0518">Myosin</keyword>
<dbReference type="PANTHER" id="PTHR46184:SF5">
    <property type="entry name" value="UNCONVENTIONAL MYOSIN-IXA-LIKE"/>
    <property type="match status" value="1"/>
</dbReference>
<dbReference type="GO" id="GO:0046872">
    <property type="term" value="F:metal ion binding"/>
    <property type="evidence" value="ECO:0007669"/>
    <property type="project" value="UniProtKB-KW"/>
</dbReference>
<dbReference type="GO" id="GO:0005096">
    <property type="term" value="F:GTPase activator activity"/>
    <property type="evidence" value="ECO:0007669"/>
    <property type="project" value="InterPro"/>
</dbReference>
<dbReference type="SMART" id="SM00242">
    <property type="entry name" value="MYSc"/>
    <property type="match status" value="1"/>
</dbReference>
<dbReference type="CDD" id="cd01385">
    <property type="entry name" value="MYSc_Myo9"/>
    <property type="match status" value="1"/>
</dbReference>
<evidence type="ECO:0000256" key="3">
    <source>
        <dbReference type="ARBA" id="ARBA00022490"/>
    </source>
</evidence>
<evidence type="ECO:0000259" key="16">
    <source>
        <dbReference type="PROSITE" id="PS50238"/>
    </source>
</evidence>
<feature type="compositionally biased region" description="Acidic residues" evidence="14">
    <location>
        <begin position="926"/>
        <end position="935"/>
    </location>
</feature>
<keyword evidence="8 13" id="KW-0175">Coiled coil</keyword>
<evidence type="ECO:0000256" key="4">
    <source>
        <dbReference type="ARBA" id="ARBA00022723"/>
    </source>
</evidence>
<evidence type="ECO:0000256" key="2">
    <source>
        <dbReference type="ARBA" id="ARBA00008314"/>
    </source>
</evidence>
<dbReference type="Gene3D" id="3.30.60.20">
    <property type="match status" value="1"/>
</dbReference>
<dbReference type="InterPro" id="IPR027417">
    <property type="entry name" value="P-loop_NTPase"/>
</dbReference>
<evidence type="ECO:0000259" key="17">
    <source>
        <dbReference type="PROSITE" id="PS51456"/>
    </source>
</evidence>
<keyword evidence="5 12" id="KW-0547">Nucleotide-binding</keyword>
<accession>A0A3P6TN07</accession>
<keyword evidence="6" id="KW-0862">Zinc</keyword>
<dbReference type="PROSITE" id="PS50096">
    <property type="entry name" value="IQ"/>
    <property type="match status" value="1"/>
</dbReference>
<dbReference type="SUPFAM" id="SSF57889">
    <property type="entry name" value="Cysteine-rich domain"/>
    <property type="match status" value="1"/>
</dbReference>
<dbReference type="SMART" id="SM00109">
    <property type="entry name" value="C1"/>
    <property type="match status" value="1"/>
</dbReference>
<evidence type="ECO:0000256" key="13">
    <source>
        <dbReference type="SAM" id="Coils"/>
    </source>
</evidence>
<dbReference type="GO" id="GO:0005884">
    <property type="term" value="C:actin filament"/>
    <property type="evidence" value="ECO:0007669"/>
    <property type="project" value="TreeGrafter"/>
</dbReference>
<keyword evidence="11 12" id="KW-0009">Actin-binding</keyword>
<dbReference type="Proteomes" id="UP000271087">
    <property type="component" value="Unassembled WGS sequence"/>
</dbReference>
<dbReference type="Gene3D" id="1.20.58.530">
    <property type="match status" value="1"/>
</dbReference>
<dbReference type="GO" id="GO:0016459">
    <property type="term" value="C:myosin complex"/>
    <property type="evidence" value="ECO:0007669"/>
    <property type="project" value="UniProtKB-KW"/>
</dbReference>
<evidence type="ECO:0000256" key="7">
    <source>
        <dbReference type="ARBA" id="ARBA00022840"/>
    </source>
</evidence>
<evidence type="ECO:0000256" key="6">
    <source>
        <dbReference type="ARBA" id="ARBA00022833"/>
    </source>
</evidence>
<feature type="binding site" evidence="12">
    <location>
        <begin position="134"/>
        <end position="141"/>
    </location>
    <ligand>
        <name>ATP</name>
        <dbReference type="ChEBI" id="CHEBI:30616"/>
    </ligand>
</feature>
<organism evidence="18 19">
    <name type="scientific">Onchocerca ochengi</name>
    <name type="common">Filarial nematode worm</name>
    <dbReference type="NCBI Taxonomy" id="42157"/>
    <lineage>
        <taxon>Eukaryota</taxon>
        <taxon>Metazoa</taxon>
        <taxon>Ecdysozoa</taxon>
        <taxon>Nematoda</taxon>
        <taxon>Chromadorea</taxon>
        <taxon>Rhabditida</taxon>
        <taxon>Spirurina</taxon>
        <taxon>Spiruromorpha</taxon>
        <taxon>Filarioidea</taxon>
        <taxon>Onchocercidae</taxon>
        <taxon>Onchocerca</taxon>
    </lineage>
</organism>
<feature type="region of interest" description="Disordered" evidence="14">
    <location>
        <begin position="909"/>
        <end position="935"/>
    </location>
</feature>
<dbReference type="InterPro" id="IPR008936">
    <property type="entry name" value="Rho_GTPase_activation_prot"/>
</dbReference>
<feature type="domain" description="Myosin motor" evidence="17">
    <location>
        <begin position="36"/>
        <end position="826"/>
    </location>
</feature>
<feature type="domain" description="Phorbol-ester/DAG-type" evidence="15">
    <location>
        <begin position="1058"/>
        <end position="1109"/>
    </location>
</feature>
<keyword evidence="7 12" id="KW-0067">ATP-binding</keyword>
<evidence type="ECO:0000256" key="9">
    <source>
        <dbReference type="ARBA" id="ARBA00023123"/>
    </source>
</evidence>
<gene>
    <name evidence="18" type="ORF">NOO_LOCUS2899</name>
</gene>
<dbReference type="InterPro" id="IPR036961">
    <property type="entry name" value="Kinesin_motor_dom_sf"/>
</dbReference>
<protein>
    <recommendedName>
        <fullName evidence="20">Myosin motor domain-containing protein</fullName>
    </recommendedName>
</protein>
<dbReference type="Pfam" id="PF00063">
    <property type="entry name" value="Myosin_head"/>
    <property type="match status" value="2"/>
</dbReference>
<dbReference type="EMBL" id="UYRW01000501">
    <property type="protein sequence ID" value="VDK67388.1"/>
    <property type="molecule type" value="Genomic_DNA"/>
</dbReference>
<feature type="non-terminal residue" evidence="18">
    <location>
        <position position="1"/>
    </location>
</feature>
<proteinExistence type="inferred from homology"/>
<feature type="region of interest" description="Actin-binding" evidence="12">
    <location>
        <begin position="706"/>
        <end position="728"/>
    </location>
</feature>
<dbReference type="OrthoDB" id="312459at2759"/>
<keyword evidence="3" id="KW-0963">Cytoplasm</keyword>
<dbReference type="FunFam" id="3.40.850.10:FF:000008">
    <property type="entry name" value="Putative unconventional myosin-IXa"/>
    <property type="match status" value="1"/>
</dbReference>
<dbReference type="Gene3D" id="1.10.555.10">
    <property type="entry name" value="Rho GTPase activation protein"/>
    <property type="match status" value="1"/>
</dbReference>
<evidence type="ECO:0008006" key="20">
    <source>
        <dbReference type="Google" id="ProtNLM"/>
    </source>
</evidence>
<dbReference type="InterPro" id="IPR046987">
    <property type="entry name" value="Myo9"/>
</dbReference>